<proteinExistence type="predicted"/>
<organism evidence="1 2">
    <name type="scientific">Meloidogyne enterolobii</name>
    <name type="common">Root-knot nematode worm</name>
    <name type="synonym">Meloidogyne mayaguensis</name>
    <dbReference type="NCBI Taxonomy" id="390850"/>
    <lineage>
        <taxon>Eukaryota</taxon>
        <taxon>Metazoa</taxon>
        <taxon>Ecdysozoa</taxon>
        <taxon>Nematoda</taxon>
        <taxon>Chromadorea</taxon>
        <taxon>Rhabditida</taxon>
        <taxon>Tylenchina</taxon>
        <taxon>Tylenchomorpha</taxon>
        <taxon>Tylenchoidea</taxon>
        <taxon>Meloidogynidae</taxon>
        <taxon>Meloidogyninae</taxon>
        <taxon>Meloidogyne</taxon>
    </lineage>
</organism>
<comment type="caution">
    <text evidence="1">The sequence shown here is derived from an EMBL/GenBank/DDBJ whole genome shotgun (WGS) entry which is preliminary data.</text>
</comment>
<keyword evidence="2" id="KW-1185">Reference proteome</keyword>
<evidence type="ECO:0000313" key="2">
    <source>
        <dbReference type="Proteomes" id="UP001497535"/>
    </source>
</evidence>
<protein>
    <submittedName>
        <fullName evidence="1">Uncharacterized protein</fullName>
    </submittedName>
</protein>
<dbReference type="EMBL" id="CAVMJV010000111">
    <property type="protein sequence ID" value="CAK5102116.1"/>
    <property type="molecule type" value="Genomic_DNA"/>
</dbReference>
<gene>
    <name evidence="1" type="ORF">MENTE1834_LOCUS42449</name>
</gene>
<name>A0ACB1AUR2_MELEN</name>
<accession>A0ACB1AUR2</accession>
<sequence>MHTMKNAENKIGNHSNDGTMETEINNSGQAKTSTTSFEIWSDSENEEPEPELENIFKTTLEEAENSEKQKCNTDTNGTLVCEWNGGKKSEKNKSHEIIELENEIHTTTSEIQPEPGPVSIRVTFTSYMGIYGNIFEKPCPFGDLEGSPWTHKLTGINIGN</sequence>
<evidence type="ECO:0000313" key="1">
    <source>
        <dbReference type="EMBL" id="CAK5102116.1"/>
    </source>
</evidence>
<reference evidence="1" key="1">
    <citation type="submission" date="2023-11" db="EMBL/GenBank/DDBJ databases">
        <authorList>
            <person name="Poullet M."/>
        </authorList>
    </citation>
    <scope>NUCLEOTIDE SEQUENCE</scope>
    <source>
        <strain evidence="1">E1834</strain>
    </source>
</reference>
<dbReference type="Proteomes" id="UP001497535">
    <property type="component" value="Unassembled WGS sequence"/>
</dbReference>